<reference evidence="2" key="2">
    <citation type="submission" date="2020-07" db="EMBL/GenBank/DDBJ databases">
        <authorList>
            <person name="Vera ALvarez R."/>
            <person name="Arias-Moreno D.M."/>
            <person name="Jimenez-Jacinto V."/>
            <person name="Jimenez-Bremont J.F."/>
            <person name="Swaminathan K."/>
            <person name="Moose S.P."/>
            <person name="Guerrero-Gonzalez M.L."/>
            <person name="Marino-Ramirez L."/>
            <person name="Landsman D."/>
            <person name="Rodriguez-Kessler M."/>
            <person name="Delgado-Sanchez P."/>
        </authorList>
    </citation>
    <scope>NUCLEOTIDE SEQUENCE</scope>
    <source>
        <tissue evidence="2">Cladode</tissue>
    </source>
</reference>
<evidence type="ECO:0000256" key="1">
    <source>
        <dbReference type="SAM" id="MobiDB-lite"/>
    </source>
</evidence>
<organism evidence="2">
    <name type="scientific">Opuntia streptacantha</name>
    <name type="common">Prickly pear cactus</name>
    <name type="synonym">Opuntia cardona</name>
    <dbReference type="NCBI Taxonomy" id="393608"/>
    <lineage>
        <taxon>Eukaryota</taxon>
        <taxon>Viridiplantae</taxon>
        <taxon>Streptophyta</taxon>
        <taxon>Embryophyta</taxon>
        <taxon>Tracheophyta</taxon>
        <taxon>Spermatophyta</taxon>
        <taxon>Magnoliopsida</taxon>
        <taxon>eudicotyledons</taxon>
        <taxon>Gunneridae</taxon>
        <taxon>Pentapetalae</taxon>
        <taxon>Caryophyllales</taxon>
        <taxon>Cactineae</taxon>
        <taxon>Cactaceae</taxon>
        <taxon>Opuntioideae</taxon>
        <taxon>Opuntia</taxon>
    </lineage>
</organism>
<dbReference type="AlphaFoldDB" id="A0A7C9CMG6"/>
<protein>
    <submittedName>
        <fullName evidence="2">Uncharacterized protein</fullName>
    </submittedName>
</protein>
<accession>A0A7C9CMG6</accession>
<reference evidence="2" key="1">
    <citation type="journal article" date="2013" name="J. Plant Res.">
        <title>Effect of fungi and light on seed germination of three Opuntia species from semiarid lands of central Mexico.</title>
        <authorList>
            <person name="Delgado-Sanchez P."/>
            <person name="Jimenez-Bremont J.F."/>
            <person name="Guerrero-Gonzalez Mde L."/>
            <person name="Flores J."/>
        </authorList>
    </citation>
    <scope>NUCLEOTIDE SEQUENCE</scope>
    <source>
        <tissue evidence="2">Cladode</tissue>
    </source>
</reference>
<feature type="compositionally biased region" description="Low complexity" evidence="1">
    <location>
        <begin position="1"/>
        <end position="11"/>
    </location>
</feature>
<dbReference type="EMBL" id="GISG01033563">
    <property type="protein sequence ID" value="MBA4621302.1"/>
    <property type="molecule type" value="Transcribed_RNA"/>
</dbReference>
<name>A0A7C9CMG6_OPUST</name>
<feature type="region of interest" description="Disordered" evidence="1">
    <location>
        <begin position="1"/>
        <end position="28"/>
    </location>
</feature>
<sequence>MSSSRSSSDSPVKSEEELFGNVPRRGKPLRSDCFLRGGRPDLLPFFSEVGLALLTGFAPAGLSSFSLKGDMPPLENDKPLPLRPCLCTASPISSFTPNLLFFMHNLGGLAC</sequence>
<evidence type="ECO:0000313" key="2">
    <source>
        <dbReference type="EMBL" id="MBA4621302.1"/>
    </source>
</evidence>
<proteinExistence type="predicted"/>